<feature type="coiled-coil region" evidence="1">
    <location>
        <begin position="1217"/>
        <end position="1247"/>
    </location>
</feature>
<evidence type="ECO:0000313" key="3">
    <source>
        <dbReference type="Proteomes" id="UP001623592"/>
    </source>
</evidence>
<keyword evidence="3" id="KW-1185">Reference proteome</keyword>
<name>A0ABW8TLT7_9CLOT</name>
<evidence type="ECO:0008006" key="4">
    <source>
        <dbReference type="Google" id="ProtNLM"/>
    </source>
</evidence>
<comment type="caution">
    <text evidence="2">The sequence shown here is derived from an EMBL/GenBank/DDBJ whole genome shotgun (WGS) entry which is preliminary data.</text>
</comment>
<feature type="coiled-coil region" evidence="1">
    <location>
        <begin position="322"/>
        <end position="422"/>
    </location>
</feature>
<accession>A0ABW8TLT7</accession>
<keyword evidence="1" id="KW-0175">Coiled coil</keyword>
<protein>
    <recommendedName>
        <fullName evidence="4">Chromosome partition protein Smc</fullName>
    </recommendedName>
</protein>
<organism evidence="2 3">
    <name type="scientific">Clostridium neuense</name>
    <dbReference type="NCBI Taxonomy" id="1728934"/>
    <lineage>
        <taxon>Bacteria</taxon>
        <taxon>Bacillati</taxon>
        <taxon>Bacillota</taxon>
        <taxon>Clostridia</taxon>
        <taxon>Eubacteriales</taxon>
        <taxon>Clostridiaceae</taxon>
        <taxon>Clostridium</taxon>
    </lineage>
</organism>
<evidence type="ECO:0000313" key="2">
    <source>
        <dbReference type="EMBL" id="MFL0251924.1"/>
    </source>
</evidence>
<gene>
    <name evidence="2" type="ORF">ACJDT4_16010</name>
</gene>
<feature type="coiled-coil region" evidence="1">
    <location>
        <begin position="461"/>
        <end position="495"/>
    </location>
</feature>
<sequence length="1497" mass="175136">MPRLTKIRIVGNKYDNFKKCHDNSIFDLTKHGEPDHTLFTLNNGSGKGVLMQLISQIMLPNTKWGKNDGNKIAGMFLNKNNQFKPYTFHVLLEWKLDTVPDKWLMTGICITALKKLDNKDEEKEEEKIGIKYFLYTHEHYVDDFYTVENIPLYLKDERKTMSYKALEGFLADKKRDFRKFSETDSRSTNSEYYQYLAGLGIYRSEWSILKLINKVEGGVGEYFSRARDNKGIFDEYIIPAISENLNSQFEENKNVLRDMFKSNISITKNLPVLINREADYKNISSLLNPLILDAEQGITYENKKNNCIISGNNLYCSLSSIQNNVLNEIEIWEKEKDKAEIRKHELLFEKDNLEYAKQIRTKQEYEEDKKFEQKEFDYVNSEIEELNEEKKKYEINKLSIPMEQDEYKRKSIREEIDKLMNSLNLKDIRQEINKVEEEIKDKWKVTQVGWSSISSQYKAYEAFLKNKEAKLKVEIKNLNEKKQSIQVNLKTIEVKKKEFDKKEKELGAEFDPFRIVYPELLLEDIQKEKEEEDKKLLDLNSKCEKLEEKIKSLQFKKAKLEIEIKQYRQNKKDTEEKYNEKKSEEGKLFARVLEVCKLDPLMETYSENWLQNKAFELKKLKEEKELQVKKLYKELWENSIDLSLNTEEYWIANNDVSSVKDKIEDLGIKVIYGTQFLAALNEEQKKKMLSNYSMLPFGLVISNISEWETIERNIDKDIFLRASVPIYVRTEMNEVKNVNYKLIEHKALKFLEDNNSYALWKESLSKKELETKENIRVVEGAIEKIEEILNDTSIMFKTEGSAALEQKLKQIELSINDTLSEISAAEAGINGSTEKFNISKNSKENAEKNVKKISSQIEKLKNFIEFKNEIDEKLKEEKVARQELNNLDSKLREKELERENLDENIKAENLNYERWKVNLVELKLKDIKEIVEDAEFKETGVKDDLQRSTAPNYEASEQDDIYNIISYRKNLSVKLEDKNSRITLQKERFKELQGNIDKQVKKLEKIDLNWKNYKLEDTSLGFVERKFDDLTKEIKLKEKIAKEKSLNISRFGGLIEAVIKDIEKQASKILQEHKKSAQAWEDLNLEEKEFKIKSGIDDNKKYLDRTEKILRALEARKANINNCISEIKYFEIDPLKGKTSEYDMNKIKDNEKNEVDKWIQEFKDINGNIKNHIIKAEDNFEAFLEALKNDIKDEILKHKIKEIIGDKTDIGNFTSNKDSFKSMKEHAEREINQIKIDKLEAEAAKEQWVSRAARQAIKISECLKEMVNKMVYVNENNYAFKLVRLKGDELLPKEESDISVLLNEYFIECIEKLEKKGADFDNIDSKMLNELMSDKKIFSKALRGKYPSLEVYKMSEKNEFLYAKPQNYHYATWGAVNAGEGDSPEGSGGQTLSINTFIIMMLMNYKKKTLGNENPWTVLMLDNPFGKASGAHVLDPIFTIANKLNFQIIAFAAPEIIKTEISERFPVFWALKINNEEEEGNLGSVVGRVVHGGRIRG</sequence>
<evidence type="ECO:0000256" key="1">
    <source>
        <dbReference type="SAM" id="Coils"/>
    </source>
</evidence>
<feature type="coiled-coil region" evidence="1">
    <location>
        <begin position="522"/>
        <end position="584"/>
    </location>
</feature>
<dbReference type="RefSeq" id="WP_406788574.1">
    <property type="nucleotide sequence ID" value="NZ_JBJIAA010000013.1"/>
</dbReference>
<dbReference type="EMBL" id="JBJIAA010000013">
    <property type="protein sequence ID" value="MFL0251924.1"/>
    <property type="molecule type" value="Genomic_DNA"/>
</dbReference>
<dbReference type="Proteomes" id="UP001623592">
    <property type="component" value="Unassembled WGS sequence"/>
</dbReference>
<feature type="coiled-coil region" evidence="1">
    <location>
        <begin position="801"/>
        <end position="918"/>
    </location>
</feature>
<reference evidence="2 3" key="1">
    <citation type="submission" date="2024-11" db="EMBL/GenBank/DDBJ databases">
        <authorList>
            <person name="Heng Y.C."/>
            <person name="Lim A.C.H."/>
            <person name="Lee J.K.Y."/>
            <person name="Kittelmann S."/>
        </authorList>
    </citation>
    <scope>NUCLEOTIDE SEQUENCE [LARGE SCALE GENOMIC DNA]</scope>
    <source>
        <strain evidence="2 3">WILCCON 0114</strain>
    </source>
</reference>
<proteinExistence type="predicted"/>